<evidence type="ECO:0000313" key="1">
    <source>
        <dbReference type="EMBL" id="GHF34679.1"/>
    </source>
</evidence>
<name>A0A919EAF1_9ACTN</name>
<keyword evidence="2" id="KW-1185">Reference proteome</keyword>
<dbReference type="Proteomes" id="UP000630718">
    <property type="component" value="Unassembled WGS sequence"/>
</dbReference>
<evidence type="ECO:0000313" key="2">
    <source>
        <dbReference type="Proteomes" id="UP000630718"/>
    </source>
</evidence>
<proteinExistence type="predicted"/>
<dbReference type="RefSeq" id="WP_229910694.1">
    <property type="nucleotide sequence ID" value="NZ_BNBI01000025.1"/>
</dbReference>
<dbReference type="AlphaFoldDB" id="A0A919EAF1"/>
<accession>A0A919EAF1</accession>
<organism evidence="1 2">
    <name type="scientific">Streptomyces fumanus</name>
    <dbReference type="NCBI Taxonomy" id="67302"/>
    <lineage>
        <taxon>Bacteria</taxon>
        <taxon>Bacillati</taxon>
        <taxon>Actinomycetota</taxon>
        <taxon>Actinomycetes</taxon>
        <taxon>Kitasatosporales</taxon>
        <taxon>Streptomycetaceae</taxon>
        <taxon>Streptomyces</taxon>
    </lineage>
</organism>
<comment type="caution">
    <text evidence="1">The sequence shown here is derived from an EMBL/GenBank/DDBJ whole genome shotgun (WGS) entry which is preliminary data.</text>
</comment>
<reference evidence="1" key="1">
    <citation type="journal article" date="2014" name="Int. J. Syst. Evol. Microbiol.">
        <title>Complete genome sequence of Corynebacterium casei LMG S-19264T (=DSM 44701T), isolated from a smear-ripened cheese.</title>
        <authorList>
            <consortium name="US DOE Joint Genome Institute (JGI-PGF)"/>
            <person name="Walter F."/>
            <person name="Albersmeier A."/>
            <person name="Kalinowski J."/>
            <person name="Ruckert C."/>
        </authorList>
    </citation>
    <scope>NUCLEOTIDE SEQUENCE</scope>
    <source>
        <strain evidence="1">JCM 4477</strain>
    </source>
</reference>
<reference evidence="1" key="2">
    <citation type="submission" date="2020-09" db="EMBL/GenBank/DDBJ databases">
        <authorList>
            <person name="Sun Q."/>
            <person name="Ohkuma M."/>
        </authorList>
    </citation>
    <scope>NUCLEOTIDE SEQUENCE</scope>
    <source>
        <strain evidence="1">JCM 4477</strain>
    </source>
</reference>
<dbReference type="EMBL" id="BNBI01000025">
    <property type="protein sequence ID" value="GHF34679.1"/>
    <property type="molecule type" value="Genomic_DNA"/>
</dbReference>
<protein>
    <submittedName>
        <fullName evidence="1">Uncharacterized protein</fullName>
    </submittedName>
</protein>
<sequence length="114" mass="12736">MSMLDLTNITRLPIIDCTAIESVNAELRPVYDRMLRTFSVQLWKDGEPSGIHGLTDNFRYADQPLEAIDAFLAERGVRALTDDEAVLLYAGLVHAKGGPDWEIFQMQLAAAEQL</sequence>
<gene>
    <name evidence="1" type="ORF">GCM10018772_70270</name>
</gene>